<dbReference type="EMBL" id="KE123886">
    <property type="protein sequence ID" value="EWC85489.1"/>
    <property type="molecule type" value="Genomic_DNA"/>
</dbReference>
<evidence type="ECO:0000313" key="2">
    <source>
        <dbReference type="EMBL" id="EWC85489.1"/>
    </source>
</evidence>
<organism evidence="2 3">
    <name type="scientific">Plasmodium falciparum (isolate NF54)</name>
    <dbReference type="NCBI Taxonomy" id="5843"/>
    <lineage>
        <taxon>Eukaryota</taxon>
        <taxon>Sar</taxon>
        <taxon>Alveolata</taxon>
        <taxon>Apicomplexa</taxon>
        <taxon>Aconoidasida</taxon>
        <taxon>Haemosporida</taxon>
        <taxon>Plasmodiidae</taxon>
        <taxon>Plasmodium</taxon>
        <taxon>Plasmodium (Laverania)</taxon>
    </lineage>
</organism>
<evidence type="ECO:0000313" key="3">
    <source>
        <dbReference type="Proteomes" id="UP000030673"/>
    </source>
</evidence>
<protein>
    <recommendedName>
        <fullName evidence="4">Transmembrane protein</fullName>
    </recommendedName>
</protein>
<evidence type="ECO:0008006" key="4">
    <source>
        <dbReference type="Google" id="ProtNLM"/>
    </source>
</evidence>
<evidence type="ECO:0000256" key="1">
    <source>
        <dbReference type="SAM" id="Phobius"/>
    </source>
</evidence>
<accession>W7JWM7</accession>
<reference evidence="2 3" key="1">
    <citation type="submission" date="2013-02" db="EMBL/GenBank/DDBJ databases">
        <title>The Genome Sequence of Plasmodium falciparum NF54.</title>
        <authorList>
            <consortium name="The Broad Institute Genome Sequencing Platform"/>
            <consortium name="The Broad Institute Genome Sequencing Center for Infectious Disease"/>
            <person name="Neafsey D."/>
            <person name="Cheeseman I."/>
            <person name="Volkman S."/>
            <person name="Adams J."/>
            <person name="Walker B."/>
            <person name="Young S.K."/>
            <person name="Zeng Q."/>
            <person name="Gargeya S."/>
            <person name="Fitzgerald M."/>
            <person name="Haas B."/>
            <person name="Abouelleil A."/>
            <person name="Alvarado L."/>
            <person name="Arachchi H.M."/>
            <person name="Berlin A.M."/>
            <person name="Chapman S.B."/>
            <person name="Dewar J."/>
            <person name="Goldberg J."/>
            <person name="Griggs A."/>
            <person name="Gujja S."/>
            <person name="Hansen M."/>
            <person name="Howarth C."/>
            <person name="Imamovic A."/>
            <person name="Larimer J."/>
            <person name="McCowan C."/>
            <person name="Murphy C."/>
            <person name="Neiman D."/>
            <person name="Pearson M."/>
            <person name="Priest M."/>
            <person name="Roberts A."/>
            <person name="Saif S."/>
            <person name="Shea T."/>
            <person name="Sisk P."/>
            <person name="Sykes S."/>
            <person name="Wortman J."/>
            <person name="Nusbaum C."/>
            <person name="Birren B."/>
        </authorList>
    </citation>
    <scope>NUCLEOTIDE SEQUENCE [LARGE SCALE GENOMIC DNA]</scope>
    <source>
        <strain evidence="2 3">NF54</strain>
    </source>
</reference>
<gene>
    <name evidence="2" type="ORF">PFNF54_05683</name>
</gene>
<keyword evidence="3" id="KW-1185">Reference proteome</keyword>
<name>W7JWM7_PLAFO</name>
<proteinExistence type="predicted"/>
<feature type="transmembrane region" description="Helical" evidence="1">
    <location>
        <begin position="20"/>
        <end position="39"/>
    </location>
</feature>
<keyword evidence="1" id="KW-1133">Transmembrane helix</keyword>
<dbReference type="AlphaFoldDB" id="W7JWM7"/>
<dbReference type="Proteomes" id="UP000030673">
    <property type="component" value="Unassembled WGS sequence"/>
</dbReference>
<keyword evidence="1" id="KW-0812">Transmembrane</keyword>
<sequence>MNKNIFLNLSSSSLFFNYKVIQLGILTIFLFVKNNNILINRRLKNKRYNKIKNYYYNNMLSFIFPLCMQFSFCDYVILVNAQFSLCYIKYYIRIVLELLIYYKQLCVNILQRRKINN</sequence>
<feature type="transmembrane region" description="Helical" evidence="1">
    <location>
        <begin position="59"/>
        <end position="78"/>
    </location>
</feature>
<feature type="transmembrane region" description="Helical" evidence="1">
    <location>
        <begin position="90"/>
        <end position="110"/>
    </location>
</feature>
<keyword evidence="1" id="KW-0472">Membrane</keyword>